<dbReference type="InterPro" id="IPR014224">
    <property type="entry name" value="Spore_cortex_SleB"/>
</dbReference>
<evidence type="ECO:0000256" key="3">
    <source>
        <dbReference type="ARBA" id="ARBA00022544"/>
    </source>
</evidence>
<dbReference type="Proteomes" id="UP001342826">
    <property type="component" value="Unassembled WGS sequence"/>
</dbReference>
<feature type="domain" description="Cell wall hydrolase SleB" evidence="11">
    <location>
        <begin position="310"/>
        <end position="408"/>
    </location>
</feature>
<dbReference type="RefSeq" id="WP_328014964.1">
    <property type="nucleotide sequence ID" value="NZ_JARTFS010000005.1"/>
</dbReference>
<sequence length="409" mass="45884">MKIIIKMCMASLLLLTAIVFQLFFGSIPKADAFSGQVIQRGATGEDVIELQARLQYNGYYHGKIDGVYGWSTYWAVRNFQQQFELDNVDGLVGQKTKNMLANSTKFYSGFVYKQINKGNDFTHYGGVPLSIQAAPTKEQQAKLRQQAEGTKQKYIAEHTKQGGQAAENKQQQANQQARENKQEQANQQARENKQEQANQQARENKQEQASQQARENKQQQANQQARENKQQQANQQARENKQEQANQQARENKQEQANQQARENKQQQTNQQQAVQKKEKQKTAAANVPGGYSQNDIQLMANAVYGEARGESYVGQVAIAAVILNRVNSPTFPNTVAGVIFEPRAFTAVADGQIYLTPNDQAKKAVIDALNGFDPTGNATYYFNPATATSGWVWGRPQIKQIGKHIFCR</sequence>
<dbReference type="Gene3D" id="1.10.10.2520">
    <property type="entry name" value="Cell wall hydrolase SleB, domain 1"/>
    <property type="match status" value="1"/>
</dbReference>
<evidence type="ECO:0000256" key="5">
    <source>
        <dbReference type="ARBA" id="ARBA00022801"/>
    </source>
</evidence>
<keyword evidence="7" id="KW-0961">Cell wall biogenesis/degradation</keyword>
<dbReference type="Gene3D" id="6.20.240.60">
    <property type="match status" value="1"/>
</dbReference>
<evidence type="ECO:0000313" key="12">
    <source>
        <dbReference type="EMBL" id="MED4400733.1"/>
    </source>
</evidence>
<evidence type="ECO:0000256" key="6">
    <source>
        <dbReference type="ARBA" id="ARBA00022969"/>
    </source>
</evidence>
<accession>A0ABU6NUA9</accession>
<keyword evidence="3" id="KW-0309">Germination</keyword>
<evidence type="ECO:0000259" key="10">
    <source>
        <dbReference type="Pfam" id="PF01471"/>
    </source>
</evidence>
<evidence type="ECO:0000259" key="11">
    <source>
        <dbReference type="Pfam" id="PF07486"/>
    </source>
</evidence>
<dbReference type="EMBL" id="JARTFS010000005">
    <property type="protein sequence ID" value="MED4400733.1"/>
    <property type="molecule type" value="Genomic_DNA"/>
</dbReference>
<evidence type="ECO:0000256" key="8">
    <source>
        <dbReference type="NCBIfam" id="TIGR02869"/>
    </source>
</evidence>
<dbReference type="InterPro" id="IPR036366">
    <property type="entry name" value="PGBDSf"/>
</dbReference>
<dbReference type="InterPro" id="IPR036365">
    <property type="entry name" value="PGBD-like_sf"/>
</dbReference>
<dbReference type="Pfam" id="PF01471">
    <property type="entry name" value="PG_binding_1"/>
    <property type="match status" value="1"/>
</dbReference>
<comment type="similarity">
    <text evidence="1">Belongs to the SleB family.</text>
</comment>
<keyword evidence="13" id="KW-1185">Reference proteome</keyword>
<reference evidence="12 13" key="1">
    <citation type="submission" date="2023-03" db="EMBL/GenBank/DDBJ databases">
        <title>Bacillus Genome Sequencing.</title>
        <authorList>
            <person name="Dunlap C."/>
        </authorList>
    </citation>
    <scope>NUCLEOTIDE SEQUENCE [LARGE SCALE GENOMIC DNA]</scope>
    <source>
        <strain evidence="12 13">NRS-1717</strain>
    </source>
</reference>
<organism evidence="12 13">
    <name type="scientific">Metabacillus fastidiosus</name>
    <dbReference type="NCBI Taxonomy" id="1458"/>
    <lineage>
        <taxon>Bacteria</taxon>
        <taxon>Bacillati</taxon>
        <taxon>Bacillota</taxon>
        <taxon>Bacilli</taxon>
        <taxon>Bacillales</taxon>
        <taxon>Bacillaceae</taxon>
        <taxon>Metabacillus</taxon>
    </lineage>
</organism>
<dbReference type="Gene3D" id="1.10.101.10">
    <property type="entry name" value="PGBD-like superfamily/PGBD"/>
    <property type="match status" value="1"/>
</dbReference>
<dbReference type="InterPro" id="IPR002477">
    <property type="entry name" value="Peptidoglycan-bd-like"/>
</dbReference>
<evidence type="ECO:0000256" key="4">
    <source>
        <dbReference type="ARBA" id="ARBA00022729"/>
    </source>
</evidence>
<evidence type="ECO:0000256" key="9">
    <source>
        <dbReference type="SAM" id="MobiDB-lite"/>
    </source>
</evidence>
<dbReference type="SUPFAM" id="SSF47090">
    <property type="entry name" value="PGBD-like"/>
    <property type="match status" value="1"/>
</dbReference>
<feature type="compositionally biased region" description="Low complexity" evidence="9">
    <location>
        <begin position="164"/>
        <end position="275"/>
    </location>
</feature>
<evidence type="ECO:0000256" key="2">
    <source>
        <dbReference type="ARBA" id="ARBA00018364"/>
    </source>
</evidence>
<keyword evidence="5" id="KW-0378">Hydrolase</keyword>
<name>A0ABU6NUA9_9BACI</name>
<evidence type="ECO:0000256" key="1">
    <source>
        <dbReference type="ARBA" id="ARBA00007010"/>
    </source>
</evidence>
<proteinExistence type="inferred from homology"/>
<gene>
    <name evidence="12" type="primary">sleB</name>
    <name evidence="12" type="ORF">P9271_05235</name>
</gene>
<feature type="region of interest" description="Disordered" evidence="9">
    <location>
        <begin position="159"/>
        <end position="293"/>
    </location>
</feature>
<comment type="caution">
    <text evidence="12">The sequence shown here is derived from an EMBL/GenBank/DDBJ whole genome shotgun (WGS) entry which is preliminary data.</text>
</comment>
<evidence type="ECO:0000256" key="7">
    <source>
        <dbReference type="ARBA" id="ARBA00023316"/>
    </source>
</evidence>
<keyword evidence="4" id="KW-0732">Signal</keyword>
<protein>
    <recommendedName>
        <fullName evidence="2 8">Spore cortex-lytic enzyme</fullName>
    </recommendedName>
</protein>
<dbReference type="InterPro" id="IPR042047">
    <property type="entry name" value="SleB_dom1"/>
</dbReference>
<keyword evidence="6" id="KW-0749">Sporulation</keyword>
<feature type="domain" description="Peptidoglycan binding-like" evidence="10">
    <location>
        <begin position="43"/>
        <end position="100"/>
    </location>
</feature>
<dbReference type="InterPro" id="IPR011105">
    <property type="entry name" value="Cell_wall_hydrolase_SleB"/>
</dbReference>
<dbReference type="Pfam" id="PF07486">
    <property type="entry name" value="Hydrolase_2"/>
    <property type="match status" value="1"/>
</dbReference>
<evidence type="ECO:0000313" key="13">
    <source>
        <dbReference type="Proteomes" id="UP001342826"/>
    </source>
</evidence>
<dbReference type="NCBIfam" id="TIGR02869">
    <property type="entry name" value="spore_SleB"/>
    <property type="match status" value="1"/>
</dbReference>